<evidence type="ECO:0000313" key="3">
    <source>
        <dbReference type="Proteomes" id="UP000193944"/>
    </source>
</evidence>
<dbReference type="STRING" id="1754192.A0A1Y1X0V9"/>
<evidence type="ECO:0000256" key="1">
    <source>
        <dbReference type="SAM" id="Phobius"/>
    </source>
</evidence>
<reference evidence="2 3" key="1">
    <citation type="submission" date="2016-08" db="EMBL/GenBank/DDBJ databases">
        <title>A Parts List for Fungal Cellulosomes Revealed by Comparative Genomics.</title>
        <authorList>
            <consortium name="DOE Joint Genome Institute"/>
            <person name="Haitjema C.H."/>
            <person name="Gilmore S.P."/>
            <person name="Henske J.K."/>
            <person name="Solomon K.V."/>
            <person name="De Groot R."/>
            <person name="Kuo A."/>
            <person name="Mondo S.J."/>
            <person name="Salamov A.A."/>
            <person name="Labutti K."/>
            <person name="Zhao Z."/>
            <person name="Chiniquy J."/>
            <person name="Barry K."/>
            <person name="Brewer H.M."/>
            <person name="Purvine S.O."/>
            <person name="Wright A.T."/>
            <person name="Boxma B."/>
            <person name="Van Alen T."/>
            <person name="Hackstein J.H."/>
            <person name="Baker S.E."/>
            <person name="Grigoriev I.V."/>
            <person name="O'Malley M.A."/>
        </authorList>
    </citation>
    <scope>NUCLEOTIDE SEQUENCE [LARGE SCALE GENOMIC DNA]</scope>
    <source>
        <strain evidence="2 3">S4</strain>
    </source>
</reference>
<comment type="caution">
    <text evidence="2">The sequence shown here is derived from an EMBL/GenBank/DDBJ whole genome shotgun (WGS) entry which is preliminary data.</text>
</comment>
<dbReference type="Gene3D" id="3.40.190.10">
    <property type="entry name" value="Periplasmic binding protein-like II"/>
    <property type="match status" value="2"/>
</dbReference>
<feature type="transmembrane region" description="Helical" evidence="1">
    <location>
        <begin position="396"/>
        <end position="417"/>
    </location>
</feature>
<dbReference type="OrthoDB" id="2021138at2759"/>
<evidence type="ECO:0000313" key="2">
    <source>
        <dbReference type="EMBL" id="ORX79447.1"/>
    </source>
</evidence>
<accession>A0A1Y1X0V9</accession>
<dbReference type="InterPro" id="IPR006059">
    <property type="entry name" value="SBP"/>
</dbReference>
<sequence>MILNISKYIIIILSLYIYIVKGITINGLAFGIDDTNNEIYKSIESEFNKYSSNNNLDITLKITILSNANSTFSIKSFGTTIDSFLKKKSIKFEIYFYDSLYISDYEPYLLDLNKYIPKENIEKFDKNIFDQICTYNNRLVGIPARIGYTVLYSNKALLDKYSKDIPKTWDELLSTSKYIYNEEKKFNNTNLIAFNGLFDDSESGFCSMYELIHSYRNSVDSPYPKFTSQEAIDALNMIKNLKKEISSEKFKKYFFGFLYENKYEAASALQKIENLTKIYYISLDPNKSYIGIISIIIIFTLTGLMTISIIFLLFDNFIPYFRFLSDGFWIITILGSIVLLSSCLTEINKITSLKCYLKIITLSLGTTFSLSPLTYKLITFFPDDNTFINWIRKHKYLYILFFILIDVMLFCFFYFNIYNIEDVIVNDGENFQRCKIANNMGHTFIYLESAYKMFLIGLLLFLVFTDWNISSIHNDIRSVAGLIFIDVMVLSIYFPLSGIKINNFKANYYIKVSLFLIISITNYMLLYGIRIIMALIKKQNFKSIFINNINNQFINNESSISNRKLSRKYMTNDINDSYIISTNNIGYSTNMFNNNDDNNDNKSSNDSFDKNSSIDSITSPIIRKIVGYHYSKE</sequence>
<dbReference type="PANTHER" id="PTHR43649:SF12">
    <property type="entry name" value="DIACETYLCHITOBIOSE BINDING PROTEIN DASA"/>
    <property type="match status" value="1"/>
</dbReference>
<keyword evidence="1" id="KW-0812">Transmembrane</keyword>
<keyword evidence="3" id="KW-1185">Reference proteome</keyword>
<dbReference type="InterPro" id="IPR050490">
    <property type="entry name" value="Bact_solute-bd_prot1"/>
</dbReference>
<dbReference type="EMBL" id="MCFG01000175">
    <property type="protein sequence ID" value="ORX79447.1"/>
    <property type="molecule type" value="Genomic_DNA"/>
</dbReference>
<reference evidence="2 3" key="2">
    <citation type="submission" date="2016-08" db="EMBL/GenBank/DDBJ databases">
        <title>Pervasive Adenine N6-methylation of Active Genes in Fungi.</title>
        <authorList>
            <consortium name="DOE Joint Genome Institute"/>
            <person name="Mondo S.J."/>
            <person name="Dannebaum R.O."/>
            <person name="Kuo R.C."/>
            <person name="Labutti K."/>
            <person name="Haridas S."/>
            <person name="Kuo A."/>
            <person name="Salamov A."/>
            <person name="Ahrendt S.R."/>
            <person name="Lipzen A."/>
            <person name="Sullivan W."/>
            <person name="Andreopoulos W.B."/>
            <person name="Clum A."/>
            <person name="Lindquist E."/>
            <person name="Daum C."/>
            <person name="Ramamoorthy G.K."/>
            <person name="Gryganskyi A."/>
            <person name="Culley D."/>
            <person name="Magnuson J.K."/>
            <person name="James T.Y."/>
            <person name="O'Malley M.A."/>
            <person name="Stajich J.E."/>
            <person name="Spatafora J.W."/>
            <person name="Visel A."/>
            <person name="Grigoriev I.V."/>
        </authorList>
    </citation>
    <scope>NUCLEOTIDE SEQUENCE [LARGE SCALE GENOMIC DNA]</scope>
    <source>
        <strain evidence="2 3">S4</strain>
    </source>
</reference>
<proteinExistence type="predicted"/>
<feature type="transmembrane region" description="Helical" evidence="1">
    <location>
        <begin position="508"/>
        <end position="529"/>
    </location>
</feature>
<feature type="transmembrane region" description="Helical" evidence="1">
    <location>
        <begin position="326"/>
        <end position="344"/>
    </location>
</feature>
<name>A0A1Y1X0V9_9FUNG</name>
<keyword evidence="1" id="KW-0472">Membrane</keyword>
<feature type="transmembrane region" description="Helical" evidence="1">
    <location>
        <begin position="479"/>
        <end position="496"/>
    </location>
</feature>
<feature type="transmembrane region" description="Helical" evidence="1">
    <location>
        <begin position="449"/>
        <end position="467"/>
    </location>
</feature>
<feature type="transmembrane region" description="Helical" evidence="1">
    <location>
        <begin position="356"/>
        <end position="375"/>
    </location>
</feature>
<feature type="transmembrane region" description="Helical" evidence="1">
    <location>
        <begin position="289"/>
        <end position="314"/>
    </location>
</feature>
<keyword evidence="1" id="KW-1133">Transmembrane helix</keyword>
<organism evidence="2 3">
    <name type="scientific">Anaeromyces robustus</name>
    <dbReference type="NCBI Taxonomy" id="1754192"/>
    <lineage>
        <taxon>Eukaryota</taxon>
        <taxon>Fungi</taxon>
        <taxon>Fungi incertae sedis</taxon>
        <taxon>Chytridiomycota</taxon>
        <taxon>Chytridiomycota incertae sedis</taxon>
        <taxon>Neocallimastigomycetes</taxon>
        <taxon>Neocallimastigales</taxon>
        <taxon>Neocallimastigaceae</taxon>
        <taxon>Anaeromyces</taxon>
    </lineage>
</organism>
<dbReference type="Pfam" id="PF13416">
    <property type="entry name" value="SBP_bac_8"/>
    <property type="match status" value="1"/>
</dbReference>
<feature type="transmembrane region" description="Helical" evidence="1">
    <location>
        <begin position="9"/>
        <end position="32"/>
    </location>
</feature>
<dbReference type="PANTHER" id="PTHR43649">
    <property type="entry name" value="ARABINOSE-BINDING PROTEIN-RELATED"/>
    <property type="match status" value="1"/>
</dbReference>
<dbReference type="Proteomes" id="UP000193944">
    <property type="component" value="Unassembled WGS sequence"/>
</dbReference>
<dbReference type="AlphaFoldDB" id="A0A1Y1X0V9"/>
<gene>
    <name evidence="2" type="ORF">BCR32DRAFT_269479</name>
</gene>
<protein>
    <submittedName>
        <fullName evidence="2">Periplasmic binding protein-like II</fullName>
    </submittedName>
</protein>
<dbReference type="SUPFAM" id="SSF53850">
    <property type="entry name" value="Periplasmic binding protein-like II"/>
    <property type="match status" value="1"/>
</dbReference>